<evidence type="ECO:0000256" key="7">
    <source>
        <dbReference type="PIRSR" id="PIRSR000106-3"/>
    </source>
</evidence>
<keyword evidence="3 7" id="KW-0479">Metal-binding</keyword>
<dbReference type="InterPro" id="IPR036291">
    <property type="entry name" value="NAD(P)-bd_dom_sf"/>
</dbReference>
<dbReference type="AlphaFoldDB" id="A0A5R9F0Q5"/>
<dbReference type="CDD" id="cd05311">
    <property type="entry name" value="NAD_bind_2_malic_enz"/>
    <property type="match status" value="1"/>
</dbReference>
<proteinExistence type="inferred from homology"/>
<dbReference type="SUPFAM" id="SSF53223">
    <property type="entry name" value="Aminoacid dehydrogenase-like, N-terminal domain"/>
    <property type="match status" value="1"/>
</dbReference>
<dbReference type="InterPro" id="IPR015884">
    <property type="entry name" value="Malic_enzyme_CS"/>
</dbReference>
<dbReference type="PANTHER" id="PTHR43237:SF4">
    <property type="entry name" value="NADP-DEPENDENT MALIC ENZYME"/>
    <property type="match status" value="1"/>
</dbReference>
<dbReference type="FunFam" id="3.40.50.10380:FF:000003">
    <property type="entry name" value="NADP-dependent malic enzyme"/>
    <property type="match status" value="1"/>
</dbReference>
<dbReference type="Proteomes" id="UP000308230">
    <property type="component" value="Unassembled WGS sequence"/>
</dbReference>
<dbReference type="SMART" id="SM01274">
    <property type="entry name" value="malic"/>
    <property type="match status" value="1"/>
</dbReference>
<dbReference type="RefSeq" id="WP_138127231.1">
    <property type="nucleotide sequence ID" value="NZ_SWLG01000009.1"/>
</dbReference>
<reference evidence="9 10" key="1">
    <citation type="submission" date="2019-04" db="EMBL/GenBank/DDBJ databases">
        <title>Bacillus caeni sp. nov., a bacterium isolated from mangrove sediment.</title>
        <authorList>
            <person name="Huang H."/>
            <person name="Mo K."/>
            <person name="Hu Y."/>
        </authorList>
    </citation>
    <scope>NUCLEOTIDE SEQUENCE [LARGE SCALE GENOMIC DNA]</scope>
    <source>
        <strain evidence="9 10">HB172195</strain>
    </source>
</reference>
<feature type="domain" description="ACT" evidence="8">
    <location>
        <begin position="12"/>
        <end position="86"/>
    </location>
</feature>
<organism evidence="9 10">
    <name type="scientific">Exobacillus caeni</name>
    <dbReference type="NCBI Taxonomy" id="2574798"/>
    <lineage>
        <taxon>Bacteria</taxon>
        <taxon>Bacillati</taxon>
        <taxon>Bacillota</taxon>
        <taxon>Bacilli</taxon>
        <taxon>Bacillales</taxon>
        <taxon>Guptibacillaceae</taxon>
        <taxon>Exobacillus</taxon>
    </lineage>
</organism>
<dbReference type="EMBL" id="SWLG01000009">
    <property type="protein sequence ID" value="TLS36581.1"/>
    <property type="molecule type" value="Genomic_DNA"/>
</dbReference>
<feature type="binding site" evidence="7">
    <location>
        <position position="211"/>
    </location>
    <ligand>
        <name>a divalent metal cation</name>
        <dbReference type="ChEBI" id="CHEBI:60240"/>
    </ligand>
</feature>
<dbReference type="InterPro" id="IPR001891">
    <property type="entry name" value="Malic_OxRdtase"/>
</dbReference>
<sequence length="483" mass="52283">MSVPKSVNHSIILRLEIDKEIASFGQIATVIGGLNGDIVAIDVINVGRERTIRDITVTVSGQEHSDLIVQEVKKMSGVKVIHVSDRTFLVHLGGKIETKLKLPIKNRDDLSRVYTPGVARISSAIHEDESLAYSLTIKRNTVAVVSDGSAVLGLGNIGPKAAMPVMEGKAMLFKQLSNVDAFPICLETQDTDEIVQTIKAMAPTFGGINLEDISSPRCFEIEQRLTEELDIPVFHDDQHGTAVVILAGLLNALKYVGKNLRDCKIVVCGIGAAGIACTKMLLNAGAKNVIGVDRDGALVRSVKYESSAWEWYADNTNPDQEAGPLSDVIKEADVFIGVSGPGVLKQEDVKNMAEGSIVFAMANPTPEITPEEAEPYVSVMATGRSDYPNQINNVLCFPGIFRGALDCRASRITEEMKLAAAKAIASSVTDDELNPDYIIPGVFNEKVVERVRKAVIEAAYESGVARKDQQHTRKINTESLEMV</sequence>
<dbReference type="InterPro" id="IPR012301">
    <property type="entry name" value="Malic_N_dom"/>
</dbReference>
<dbReference type="InterPro" id="IPR051674">
    <property type="entry name" value="Malate_Decarboxylase"/>
</dbReference>
<name>A0A5R9F0Q5_9BACL</name>
<accession>A0A5R9F0Q5</accession>
<evidence type="ECO:0000256" key="6">
    <source>
        <dbReference type="PIRSR" id="PIRSR000106-2"/>
    </source>
</evidence>
<evidence type="ECO:0000256" key="2">
    <source>
        <dbReference type="ARBA" id="ARBA00008785"/>
    </source>
</evidence>
<dbReference type="PROSITE" id="PS00331">
    <property type="entry name" value="MALIC_ENZYMES"/>
    <property type="match status" value="1"/>
</dbReference>
<dbReference type="SMART" id="SM00919">
    <property type="entry name" value="Malic_M"/>
    <property type="match status" value="1"/>
</dbReference>
<dbReference type="OrthoDB" id="9805787at2"/>
<dbReference type="Pfam" id="PF00390">
    <property type="entry name" value="malic"/>
    <property type="match status" value="1"/>
</dbReference>
<dbReference type="PROSITE" id="PS51671">
    <property type="entry name" value="ACT"/>
    <property type="match status" value="1"/>
</dbReference>
<feature type="active site" description="Proton donor" evidence="5">
    <location>
        <position position="114"/>
    </location>
</feature>
<keyword evidence="10" id="KW-1185">Reference proteome</keyword>
<feature type="binding site" evidence="7">
    <location>
        <position position="212"/>
    </location>
    <ligand>
        <name>a divalent metal cation</name>
        <dbReference type="ChEBI" id="CHEBI:60240"/>
    </ligand>
</feature>
<dbReference type="FunFam" id="3.40.50.720:FF:000095">
    <property type="entry name" value="NADP-dependent malic enzyme"/>
    <property type="match status" value="1"/>
</dbReference>
<dbReference type="GO" id="GO:0004470">
    <property type="term" value="F:malic enzyme activity"/>
    <property type="evidence" value="ECO:0007669"/>
    <property type="project" value="InterPro"/>
</dbReference>
<comment type="similarity">
    <text evidence="2">Belongs to the malic enzymes family.</text>
</comment>
<gene>
    <name evidence="9" type="ORF">FCL54_13725</name>
</gene>
<comment type="cofactor">
    <cofactor evidence="1">
        <name>Mn(2+)</name>
        <dbReference type="ChEBI" id="CHEBI:29035"/>
    </cofactor>
</comment>
<keyword evidence="4" id="KW-0560">Oxidoreductase</keyword>
<dbReference type="SUPFAM" id="SSF51735">
    <property type="entry name" value="NAD(P)-binding Rossmann-fold domains"/>
    <property type="match status" value="1"/>
</dbReference>
<dbReference type="InterPro" id="IPR046346">
    <property type="entry name" value="Aminoacid_DH-like_N_sf"/>
</dbReference>
<protein>
    <submittedName>
        <fullName evidence="9">NAD-dependent malic enzyme</fullName>
    </submittedName>
</protein>
<feature type="active site" description="Proton acceptor" evidence="5">
    <location>
        <position position="169"/>
    </location>
</feature>
<evidence type="ECO:0000256" key="1">
    <source>
        <dbReference type="ARBA" id="ARBA00001936"/>
    </source>
</evidence>
<feature type="binding site" evidence="7">
    <location>
        <position position="237"/>
    </location>
    <ligand>
        <name>a divalent metal cation</name>
        <dbReference type="ChEBI" id="CHEBI:60240"/>
    </ligand>
</feature>
<dbReference type="PIRSF" id="PIRSF000106">
    <property type="entry name" value="ME"/>
    <property type="match status" value="1"/>
</dbReference>
<evidence type="ECO:0000256" key="3">
    <source>
        <dbReference type="ARBA" id="ARBA00022723"/>
    </source>
</evidence>
<dbReference type="InterPro" id="IPR045213">
    <property type="entry name" value="Malic_NAD-bd_bact_type"/>
</dbReference>
<comment type="caution">
    <text evidence="9">The sequence shown here is derived from an EMBL/GenBank/DDBJ whole genome shotgun (WGS) entry which is preliminary data.</text>
</comment>
<evidence type="ECO:0000256" key="5">
    <source>
        <dbReference type="PIRSR" id="PIRSR000106-1"/>
    </source>
</evidence>
<feature type="binding site" evidence="6">
    <location>
        <position position="363"/>
    </location>
    <ligand>
        <name>(S)-malate</name>
        <dbReference type="ChEBI" id="CHEBI:15589"/>
    </ligand>
</feature>
<comment type="cofactor">
    <cofactor evidence="7">
        <name>Mg(2+)</name>
        <dbReference type="ChEBI" id="CHEBI:18420"/>
    </cofactor>
    <cofactor evidence="7">
        <name>Mn(2+)</name>
        <dbReference type="ChEBI" id="CHEBI:29035"/>
    </cofactor>
    <text evidence="7">Divalent metal cations. Prefers magnesium or manganese.</text>
</comment>
<dbReference type="Gene3D" id="3.40.50.720">
    <property type="entry name" value="NAD(P)-binding Rossmann-like Domain"/>
    <property type="match status" value="1"/>
</dbReference>
<dbReference type="Gene3D" id="3.40.50.10380">
    <property type="entry name" value="Malic enzyme, N-terminal domain"/>
    <property type="match status" value="1"/>
</dbReference>
<dbReference type="InterPro" id="IPR012302">
    <property type="entry name" value="Malic_NAD-bd"/>
</dbReference>
<evidence type="ECO:0000259" key="8">
    <source>
        <dbReference type="PROSITE" id="PS51671"/>
    </source>
</evidence>
<dbReference type="Pfam" id="PF03949">
    <property type="entry name" value="Malic_M"/>
    <property type="match status" value="1"/>
</dbReference>
<evidence type="ECO:0000256" key="4">
    <source>
        <dbReference type="ARBA" id="ARBA00023002"/>
    </source>
</evidence>
<dbReference type="InterPro" id="IPR002912">
    <property type="entry name" value="ACT_dom"/>
</dbReference>
<evidence type="ECO:0000313" key="10">
    <source>
        <dbReference type="Proteomes" id="UP000308230"/>
    </source>
</evidence>
<dbReference type="GO" id="GO:0046872">
    <property type="term" value="F:metal ion binding"/>
    <property type="evidence" value="ECO:0007669"/>
    <property type="project" value="UniProtKB-KW"/>
</dbReference>
<dbReference type="InterPro" id="IPR037062">
    <property type="entry name" value="Malic_N_dom_sf"/>
</dbReference>
<dbReference type="GO" id="GO:0016616">
    <property type="term" value="F:oxidoreductase activity, acting on the CH-OH group of donors, NAD or NADP as acceptor"/>
    <property type="evidence" value="ECO:0007669"/>
    <property type="project" value="InterPro"/>
</dbReference>
<dbReference type="GO" id="GO:0051287">
    <property type="term" value="F:NAD binding"/>
    <property type="evidence" value="ECO:0007669"/>
    <property type="project" value="InterPro"/>
</dbReference>
<evidence type="ECO:0000313" key="9">
    <source>
        <dbReference type="EMBL" id="TLS36581.1"/>
    </source>
</evidence>
<feature type="binding site" evidence="6">
    <location>
        <position position="392"/>
    </location>
    <ligand>
        <name>(S)-malate</name>
        <dbReference type="ChEBI" id="CHEBI:15589"/>
    </ligand>
</feature>
<dbReference type="PANTHER" id="PTHR43237">
    <property type="entry name" value="NADP-DEPENDENT MALIC ENZYME"/>
    <property type="match status" value="1"/>
</dbReference>